<keyword evidence="1" id="KW-0175">Coiled coil</keyword>
<accession>A0AAD8AIL0</accession>
<feature type="coiled-coil region" evidence="1">
    <location>
        <begin position="1"/>
        <end position="35"/>
    </location>
</feature>
<feature type="compositionally biased region" description="Polar residues" evidence="2">
    <location>
        <begin position="46"/>
        <end position="68"/>
    </location>
</feature>
<dbReference type="EMBL" id="JASPKZ010000578">
    <property type="protein sequence ID" value="KAJ9599734.1"/>
    <property type="molecule type" value="Genomic_DNA"/>
</dbReference>
<gene>
    <name evidence="3" type="ORF">L9F63_026417</name>
</gene>
<organism evidence="3 4">
    <name type="scientific">Diploptera punctata</name>
    <name type="common">Pacific beetle cockroach</name>
    <dbReference type="NCBI Taxonomy" id="6984"/>
    <lineage>
        <taxon>Eukaryota</taxon>
        <taxon>Metazoa</taxon>
        <taxon>Ecdysozoa</taxon>
        <taxon>Arthropoda</taxon>
        <taxon>Hexapoda</taxon>
        <taxon>Insecta</taxon>
        <taxon>Pterygota</taxon>
        <taxon>Neoptera</taxon>
        <taxon>Polyneoptera</taxon>
        <taxon>Dictyoptera</taxon>
        <taxon>Blattodea</taxon>
        <taxon>Blaberoidea</taxon>
        <taxon>Blaberidae</taxon>
        <taxon>Diplopterinae</taxon>
        <taxon>Diploptera</taxon>
    </lineage>
</organism>
<name>A0AAD8AIL0_DIPPU</name>
<comment type="caution">
    <text evidence="3">The sequence shown here is derived from an EMBL/GenBank/DDBJ whole genome shotgun (WGS) entry which is preliminary data.</text>
</comment>
<dbReference type="AlphaFoldDB" id="A0AAD8AIL0"/>
<evidence type="ECO:0000313" key="3">
    <source>
        <dbReference type="EMBL" id="KAJ9599734.1"/>
    </source>
</evidence>
<sequence>NKELQWKLNEKEQQLQELKKTNQELIRDRELLKTQLVSVPTKEARSTMTSPRTISPTCLEQGSGMSLK</sequence>
<dbReference type="Proteomes" id="UP001233999">
    <property type="component" value="Unassembled WGS sequence"/>
</dbReference>
<reference evidence="3" key="2">
    <citation type="submission" date="2023-05" db="EMBL/GenBank/DDBJ databases">
        <authorList>
            <person name="Fouks B."/>
        </authorList>
    </citation>
    <scope>NUCLEOTIDE SEQUENCE</scope>
    <source>
        <strain evidence="3">Stay&amp;Tobe</strain>
        <tissue evidence="3">Testes</tissue>
    </source>
</reference>
<feature type="non-terminal residue" evidence="3">
    <location>
        <position position="1"/>
    </location>
</feature>
<evidence type="ECO:0000313" key="4">
    <source>
        <dbReference type="Proteomes" id="UP001233999"/>
    </source>
</evidence>
<feature type="non-terminal residue" evidence="3">
    <location>
        <position position="68"/>
    </location>
</feature>
<proteinExistence type="predicted"/>
<protein>
    <submittedName>
        <fullName evidence="3">Uncharacterized protein</fullName>
    </submittedName>
</protein>
<evidence type="ECO:0000256" key="1">
    <source>
        <dbReference type="SAM" id="Coils"/>
    </source>
</evidence>
<feature type="region of interest" description="Disordered" evidence="2">
    <location>
        <begin position="40"/>
        <end position="68"/>
    </location>
</feature>
<keyword evidence="4" id="KW-1185">Reference proteome</keyword>
<evidence type="ECO:0000256" key="2">
    <source>
        <dbReference type="SAM" id="MobiDB-lite"/>
    </source>
</evidence>
<reference evidence="3" key="1">
    <citation type="journal article" date="2023" name="IScience">
        <title>Live-bearing cockroach genome reveals convergent evolutionary mechanisms linked to viviparity in insects and beyond.</title>
        <authorList>
            <person name="Fouks B."/>
            <person name="Harrison M.C."/>
            <person name="Mikhailova A.A."/>
            <person name="Marchal E."/>
            <person name="English S."/>
            <person name="Carruthers M."/>
            <person name="Jennings E.C."/>
            <person name="Chiamaka E.L."/>
            <person name="Frigard R.A."/>
            <person name="Pippel M."/>
            <person name="Attardo G.M."/>
            <person name="Benoit J.B."/>
            <person name="Bornberg-Bauer E."/>
            <person name="Tobe S.S."/>
        </authorList>
    </citation>
    <scope>NUCLEOTIDE SEQUENCE</scope>
    <source>
        <strain evidence="3">Stay&amp;Tobe</strain>
    </source>
</reference>